<protein>
    <recommendedName>
        <fullName evidence="3">Transposase</fullName>
    </recommendedName>
</protein>
<name>A0A834JUA3_VESPE</name>
<evidence type="ECO:0008006" key="3">
    <source>
        <dbReference type="Google" id="ProtNLM"/>
    </source>
</evidence>
<comment type="caution">
    <text evidence="1">The sequence shown here is derived from an EMBL/GenBank/DDBJ whole genome shotgun (WGS) entry which is preliminary data.</text>
</comment>
<dbReference type="EMBL" id="JACSDY010000021">
    <property type="protein sequence ID" value="KAF7394492.1"/>
    <property type="molecule type" value="Genomic_DNA"/>
</dbReference>
<gene>
    <name evidence="1" type="ORF">H0235_017087</name>
</gene>
<evidence type="ECO:0000313" key="1">
    <source>
        <dbReference type="EMBL" id="KAF7394492.1"/>
    </source>
</evidence>
<sequence>MFIWSYEIGNLAPIYGIMTADKYGDTLNENLEESILKIYFDERWMLQQDNDLRCTVKKTNKFLQDCEIEILEWPTQSADLNLTENL</sequence>
<proteinExistence type="predicted"/>
<reference evidence="1" key="1">
    <citation type="journal article" date="2020" name="G3 (Bethesda)">
        <title>High-Quality Assemblies for Three Invasive Social Wasps from the &lt;i&gt;Vespula&lt;/i&gt; Genus.</title>
        <authorList>
            <person name="Harrop T.W.R."/>
            <person name="Guhlin J."/>
            <person name="McLaughlin G.M."/>
            <person name="Permina E."/>
            <person name="Stockwell P."/>
            <person name="Gilligan J."/>
            <person name="Le Lec M.F."/>
            <person name="Gruber M.A.M."/>
            <person name="Quinn O."/>
            <person name="Lovegrove M."/>
            <person name="Duncan E.J."/>
            <person name="Remnant E.J."/>
            <person name="Van Eeckhoven J."/>
            <person name="Graham B."/>
            <person name="Knapp R.A."/>
            <person name="Langford K.W."/>
            <person name="Kronenberg Z."/>
            <person name="Press M.O."/>
            <person name="Eacker S.M."/>
            <person name="Wilson-Rankin E.E."/>
            <person name="Purcell J."/>
            <person name="Lester P.J."/>
            <person name="Dearden P.K."/>
        </authorList>
    </citation>
    <scope>NUCLEOTIDE SEQUENCE</scope>
    <source>
        <strain evidence="1">Volc-1</strain>
    </source>
</reference>
<organism evidence="1 2">
    <name type="scientific">Vespula pensylvanica</name>
    <name type="common">Western yellow jacket</name>
    <name type="synonym">Wasp</name>
    <dbReference type="NCBI Taxonomy" id="30213"/>
    <lineage>
        <taxon>Eukaryota</taxon>
        <taxon>Metazoa</taxon>
        <taxon>Ecdysozoa</taxon>
        <taxon>Arthropoda</taxon>
        <taxon>Hexapoda</taxon>
        <taxon>Insecta</taxon>
        <taxon>Pterygota</taxon>
        <taxon>Neoptera</taxon>
        <taxon>Endopterygota</taxon>
        <taxon>Hymenoptera</taxon>
        <taxon>Apocrita</taxon>
        <taxon>Aculeata</taxon>
        <taxon>Vespoidea</taxon>
        <taxon>Vespidae</taxon>
        <taxon>Vespinae</taxon>
        <taxon>Vespula</taxon>
    </lineage>
</organism>
<dbReference type="Gene3D" id="3.30.420.10">
    <property type="entry name" value="Ribonuclease H-like superfamily/Ribonuclease H"/>
    <property type="match status" value="1"/>
</dbReference>
<dbReference type="InterPro" id="IPR036397">
    <property type="entry name" value="RNaseH_sf"/>
</dbReference>
<evidence type="ECO:0000313" key="2">
    <source>
        <dbReference type="Proteomes" id="UP000600918"/>
    </source>
</evidence>
<keyword evidence="2" id="KW-1185">Reference proteome</keyword>
<accession>A0A834JUA3</accession>
<dbReference type="GO" id="GO:0003676">
    <property type="term" value="F:nucleic acid binding"/>
    <property type="evidence" value="ECO:0007669"/>
    <property type="project" value="InterPro"/>
</dbReference>
<dbReference type="AlphaFoldDB" id="A0A834JUA3"/>
<dbReference type="Proteomes" id="UP000600918">
    <property type="component" value="Unassembled WGS sequence"/>
</dbReference>